<accession>A0A1F5EN42</accession>
<protein>
    <submittedName>
        <fullName evidence="1">Uncharacterized protein</fullName>
    </submittedName>
</protein>
<name>A0A1F5EN42_9BACT</name>
<dbReference type="EMBL" id="MEZZ01000021">
    <property type="protein sequence ID" value="OGD68795.1"/>
    <property type="molecule type" value="Genomic_DNA"/>
</dbReference>
<evidence type="ECO:0000313" key="1">
    <source>
        <dbReference type="EMBL" id="OGD68795.1"/>
    </source>
</evidence>
<evidence type="ECO:0000313" key="2">
    <source>
        <dbReference type="Proteomes" id="UP000186670"/>
    </source>
</evidence>
<organism evidence="1 2">
    <name type="scientific">Candidatus Campbellbacteria bacterium RIFCSPHIGHO2_01_FULL_34_10</name>
    <dbReference type="NCBI Taxonomy" id="1797577"/>
    <lineage>
        <taxon>Bacteria</taxon>
        <taxon>Candidatus Campbelliibacteriota</taxon>
    </lineage>
</organism>
<gene>
    <name evidence="1" type="ORF">A2811_01315</name>
</gene>
<reference evidence="1 2" key="1">
    <citation type="journal article" date="2016" name="Nat. Commun.">
        <title>Thousands of microbial genomes shed light on interconnected biogeochemical processes in an aquifer system.</title>
        <authorList>
            <person name="Anantharaman K."/>
            <person name="Brown C.T."/>
            <person name="Hug L.A."/>
            <person name="Sharon I."/>
            <person name="Castelle C.J."/>
            <person name="Probst A.J."/>
            <person name="Thomas B.C."/>
            <person name="Singh A."/>
            <person name="Wilkins M.J."/>
            <person name="Karaoz U."/>
            <person name="Brodie E.L."/>
            <person name="Williams K.H."/>
            <person name="Hubbard S.S."/>
            <person name="Banfield J.F."/>
        </authorList>
    </citation>
    <scope>NUCLEOTIDE SEQUENCE [LARGE SCALE GENOMIC DNA]</scope>
</reference>
<dbReference type="AlphaFoldDB" id="A0A1F5EN42"/>
<proteinExistence type="predicted"/>
<comment type="caution">
    <text evidence="1">The sequence shown here is derived from an EMBL/GenBank/DDBJ whole genome shotgun (WGS) entry which is preliminary data.</text>
</comment>
<sequence>MNYAKPTDARFIHKVFLTVQKFSPLCDFFRDELGLSELVFSRNGNARTVSISNASNMELLAFAKIAHLEIPLSLEAREKLLEILSQIED</sequence>
<dbReference type="Proteomes" id="UP000186670">
    <property type="component" value="Unassembled WGS sequence"/>
</dbReference>